<gene>
    <name evidence="5" type="ORF">BA062_13790</name>
</gene>
<dbReference type="GO" id="GO:0022857">
    <property type="term" value="F:transmembrane transporter activity"/>
    <property type="evidence" value="ECO:0007669"/>
    <property type="project" value="TreeGrafter"/>
</dbReference>
<dbReference type="SUPFAM" id="SSF52540">
    <property type="entry name" value="P-loop containing nucleoside triphosphate hydrolases"/>
    <property type="match status" value="1"/>
</dbReference>
<evidence type="ECO:0000256" key="1">
    <source>
        <dbReference type="ARBA" id="ARBA00022448"/>
    </source>
</evidence>
<evidence type="ECO:0000256" key="3">
    <source>
        <dbReference type="ARBA" id="ARBA00022840"/>
    </source>
</evidence>
<keyword evidence="6" id="KW-1185">Reference proteome</keyword>
<proteinExistence type="predicted"/>
<dbReference type="GO" id="GO:0005886">
    <property type="term" value="C:plasma membrane"/>
    <property type="evidence" value="ECO:0007669"/>
    <property type="project" value="TreeGrafter"/>
</dbReference>
<protein>
    <submittedName>
        <fullName evidence="5">ABC transporter ATP-binding protein</fullName>
    </submittedName>
</protein>
<dbReference type="PROSITE" id="PS50893">
    <property type="entry name" value="ABC_TRANSPORTER_2"/>
    <property type="match status" value="1"/>
</dbReference>
<evidence type="ECO:0000256" key="2">
    <source>
        <dbReference type="ARBA" id="ARBA00022741"/>
    </source>
</evidence>
<evidence type="ECO:0000313" key="6">
    <source>
        <dbReference type="Proteomes" id="UP000247892"/>
    </source>
</evidence>
<sequence>MTPADPALRCGGVSHSYPVNGAPVRALTGVSLTVPRGAVTVLAGPSGSGKSTLLRILGCLDRPEEGSVEVEGVETTTLSTRRRRALRRARIGYVFQDPADNLLGYLTVAEHLALGARLRGAGGDPAALLEALGLGARAGHRPAQLSGGEQQRVALAFAAAGDPPVLLADEPSAQLDRAATGLVVGALRELAARGHAVLVTTHDPEVLAVADEVIELVDGVRRDAA</sequence>
<dbReference type="GO" id="GO:0016887">
    <property type="term" value="F:ATP hydrolysis activity"/>
    <property type="evidence" value="ECO:0007669"/>
    <property type="project" value="InterPro"/>
</dbReference>
<dbReference type="InterPro" id="IPR003439">
    <property type="entry name" value="ABC_transporter-like_ATP-bd"/>
</dbReference>
<dbReference type="RefSeq" id="WP_110336476.1">
    <property type="nucleotide sequence ID" value="NZ_JBHVKT010000001.1"/>
</dbReference>
<organism evidence="5 6">
    <name type="scientific">Prauserella flavalba</name>
    <dbReference type="NCBI Taxonomy" id="1477506"/>
    <lineage>
        <taxon>Bacteria</taxon>
        <taxon>Bacillati</taxon>
        <taxon>Actinomycetota</taxon>
        <taxon>Actinomycetes</taxon>
        <taxon>Pseudonocardiales</taxon>
        <taxon>Pseudonocardiaceae</taxon>
        <taxon>Prauserella</taxon>
    </lineage>
</organism>
<dbReference type="InterPro" id="IPR027417">
    <property type="entry name" value="P-loop_NTPase"/>
</dbReference>
<dbReference type="OrthoDB" id="5181363at2"/>
<evidence type="ECO:0000313" key="5">
    <source>
        <dbReference type="EMBL" id="PXY36463.1"/>
    </source>
</evidence>
<dbReference type="InterPro" id="IPR015854">
    <property type="entry name" value="ABC_transpr_LolD-like"/>
</dbReference>
<keyword evidence="3 5" id="KW-0067">ATP-binding</keyword>
<dbReference type="SMART" id="SM00382">
    <property type="entry name" value="AAA"/>
    <property type="match status" value="1"/>
</dbReference>
<dbReference type="AlphaFoldDB" id="A0A318LPM0"/>
<dbReference type="PANTHER" id="PTHR24220:SF685">
    <property type="entry name" value="ABC TRANSPORTER RELATED"/>
    <property type="match status" value="1"/>
</dbReference>
<evidence type="ECO:0000259" key="4">
    <source>
        <dbReference type="PROSITE" id="PS50893"/>
    </source>
</evidence>
<reference evidence="5 6" key="1">
    <citation type="submission" date="2016-07" db="EMBL/GenBank/DDBJ databases">
        <title>Draft genome sequence of Prauserella sp. YIM 121212, isolated from alkaline soil.</title>
        <authorList>
            <person name="Ruckert C."/>
            <person name="Albersmeier A."/>
            <person name="Jiang C.-L."/>
            <person name="Jiang Y."/>
            <person name="Kalinowski J."/>
            <person name="Schneider O."/>
            <person name="Winkler A."/>
            <person name="Zotchev S.B."/>
        </authorList>
    </citation>
    <scope>NUCLEOTIDE SEQUENCE [LARGE SCALE GENOMIC DNA]</scope>
    <source>
        <strain evidence="5 6">YIM 121212</strain>
    </source>
</reference>
<dbReference type="EMBL" id="MASU01000005">
    <property type="protein sequence ID" value="PXY36463.1"/>
    <property type="molecule type" value="Genomic_DNA"/>
</dbReference>
<dbReference type="PANTHER" id="PTHR24220">
    <property type="entry name" value="IMPORT ATP-BINDING PROTEIN"/>
    <property type="match status" value="1"/>
</dbReference>
<dbReference type="Pfam" id="PF00005">
    <property type="entry name" value="ABC_tran"/>
    <property type="match status" value="1"/>
</dbReference>
<keyword evidence="2" id="KW-0547">Nucleotide-binding</keyword>
<name>A0A318LPM0_9PSEU</name>
<dbReference type="Gene3D" id="3.40.50.300">
    <property type="entry name" value="P-loop containing nucleotide triphosphate hydrolases"/>
    <property type="match status" value="1"/>
</dbReference>
<dbReference type="InterPro" id="IPR017911">
    <property type="entry name" value="MacB-like_ATP-bd"/>
</dbReference>
<dbReference type="CDD" id="cd03255">
    <property type="entry name" value="ABC_MJ0796_LolCDE_FtsE"/>
    <property type="match status" value="1"/>
</dbReference>
<dbReference type="Proteomes" id="UP000247892">
    <property type="component" value="Unassembled WGS sequence"/>
</dbReference>
<dbReference type="InterPro" id="IPR003593">
    <property type="entry name" value="AAA+_ATPase"/>
</dbReference>
<comment type="caution">
    <text evidence="5">The sequence shown here is derived from an EMBL/GenBank/DDBJ whole genome shotgun (WGS) entry which is preliminary data.</text>
</comment>
<keyword evidence="1" id="KW-0813">Transport</keyword>
<accession>A0A318LPM0</accession>
<dbReference type="GO" id="GO:0005524">
    <property type="term" value="F:ATP binding"/>
    <property type="evidence" value="ECO:0007669"/>
    <property type="project" value="UniProtKB-KW"/>
</dbReference>
<feature type="domain" description="ABC transporter" evidence="4">
    <location>
        <begin position="8"/>
        <end position="225"/>
    </location>
</feature>